<reference evidence="2 4" key="2">
    <citation type="submission" date="2015-12" db="EMBL/GenBank/DDBJ databases">
        <authorList>
            <person name="Lauer A."/>
            <person name="Humrighouse B."/>
            <person name="Loparev V."/>
            <person name="Shewmaker P.L."/>
            <person name="Whitney A.M."/>
            <person name="McLaughlin R.W."/>
        </authorList>
    </citation>
    <scope>NUCLEOTIDE SEQUENCE [LARGE SCALE GENOMIC DNA]</scope>
    <source>
        <strain evidence="2 4">LMG 23085</strain>
    </source>
</reference>
<evidence type="ECO:0000313" key="4">
    <source>
        <dbReference type="Proteomes" id="UP000065511"/>
    </source>
</evidence>
<dbReference type="EMBL" id="CP013614">
    <property type="protein sequence ID" value="ALS00928.1"/>
    <property type="molecule type" value="Genomic_DNA"/>
</dbReference>
<dbReference type="Proteomes" id="UP000065511">
    <property type="component" value="Chromosome"/>
</dbReference>
<dbReference type="AlphaFoldDB" id="A0A0S3K9D5"/>
<feature type="transmembrane region" description="Helical" evidence="1">
    <location>
        <begin position="75"/>
        <end position="94"/>
    </location>
</feature>
<keyword evidence="1" id="KW-0812">Transmembrane</keyword>
<gene>
    <name evidence="2" type="ORF">ATZ33_05960</name>
    <name evidence="3" type="ORF">RV15_GL001491</name>
</gene>
<organism evidence="3 5">
    <name type="scientific">Enterococcus silesiacus</name>
    <dbReference type="NCBI Taxonomy" id="332949"/>
    <lineage>
        <taxon>Bacteria</taxon>
        <taxon>Bacillati</taxon>
        <taxon>Bacillota</taxon>
        <taxon>Bacilli</taxon>
        <taxon>Lactobacillales</taxon>
        <taxon>Enterococcaceae</taxon>
        <taxon>Enterococcus</taxon>
    </lineage>
</organism>
<evidence type="ECO:0000313" key="3">
    <source>
        <dbReference type="EMBL" id="OJG89925.1"/>
    </source>
</evidence>
<dbReference type="KEGG" id="ess:ATZ33_05960"/>
<evidence type="ECO:0000256" key="1">
    <source>
        <dbReference type="SAM" id="Phobius"/>
    </source>
</evidence>
<proteinExistence type="predicted"/>
<keyword evidence="1" id="KW-1133">Transmembrane helix</keyword>
<keyword evidence="4" id="KW-1185">Reference proteome</keyword>
<sequence>MIVTLLLFLALLIPSAALAVRRYRDAGLRGRGFLVFWIIATASSYTNLNQGVQSISMLSNLDNQVYTQQAQSGSVLIAFLGYAIGLLFFVLTLLPTDFLTTTSRNKFVCFFLREKENDDPFSNYS</sequence>
<evidence type="ECO:0000313" key="2">
    <source>
        <dbReference type="EMBL" id="ALS00928.1"/>
    </source>
</evidence>
<name>A0A0S3K9D5_9ENTE</name>
<accession>A0A0S3K9D5</accession>
<evidence type="ECO:0000313" key="5">
    <source>
        <dbReference type="Proteomes" id="UP000183039"/>
    </source>
</evidence>
<reference evidence="3 5" key="1">
    <citation type="submission" date="2014-12" db="EMBL/GenBank/DDBJ databases">
        <title>Draft genome sequences of 29 type strains of Enterococci.</title>
        <authorList>
            <person name="Zhong Z."/>
            <person name="Sun Z."/>
            <person name="Liu W."/>
            <person name="Zhang W."/>
            <person name="Zhang H."/>
        </authorList>
    </citation>
    <scope>NUCLEOTIDE SEQUENCE [LARGE SCALE GENOMIC DNA]</scope>
    <source>
        <strain evidence="3 5">DSM 22801</strain>
    </source>
</reference>
<dbReference type="EMBL" id="JXLC01000021">
    <property type="protein sequence ID" value="OJG89925.1"/>
    <property type="molecule type" value="Genomic_DNA"/>
</dbReference>
<dbReference type="RefSeq" id="WP_245791373.1">
    <property type="nucleotide sequence ID" value="NZ_JXLC01000021.1"/>
</dbReference>
<protein>
    <submittedName>
        <fullName evidence="3">Uncharacterized protein</fullName>
    </submittedName>
</protein>
<dbReference type="Proteomes" id="UP000183039">
    <property type="component" value="Unassembled WGS sequence"/>
</dbReference>
<keyword evidence="1" id="KW-0472">Membrane</keyword>